<organism evidence="7 8">
    <name type="scientific">Motilibacter deserti</name>
    <dbReference type="NCBI Taxonomy" id="2714956"/>
    <lineage>
        <taxon>Bacteria</taxon>
        <taxon>Bacillati</taxon>
        <taxon>Actinomycetota</taxon>
        <taxon>Actinomycetes</taxon>
        <taxon>Motilibacterales</taxon>
        <taxon>Motilibacteraceae</taxon>
        <taxon>Motilibacter</taxon>
    </lineage>
</organism>
<dbReference type="Gene3D" id="3.40.50.300">
    <property type="entry name" value="P-loop containing nucleotide triphosphate hydrolases"/>
    <property type="match status" value="1"/>
</dbReference>
<evidence type="ECO:0000256" key="4">
    <source>
        <dbReference type="HAMAP-Rule" id="MF_00028"/>
    </source>
</evidence>
<comment type="similarity">
    <text evidence="4">Belongs to the CobB/CobQ family. CobQ subfamily.</text>
</comment>
<dbReference type="SUPFAM" id="SSF52540">
    <property type="entry name" value="P-loop containing nucleoside triphosphate hydrolases"/>
    <property type="match status" value="1"/>
</dbReference>
<evidence type="ECO:0000256" key="2">
    <source>
        <dbReference type="ARBA" id="ARBA00022573"/>
    </source>
</evidence>
<dbReference type="PANTHER" id="PTHR21343">
    <property type="entry name" value="DETHIOBIOTIN SYNTHETASE"/>
    <property type="match status" value="1"/>
</dbReference>
<gene>
    <name evidence="4" type="primary">cobQ</name>
    <name evidence="7" type="ORF">G9H71_03195</name>
</gene>
<feature type="domain" description="CobQ/CobB/MinD/ParA nucleotide binding" evidence="5">
    <location>
        <begin position="7"/>
        <end position="228"/>
    </location>
</feature>
<comment type="function">
    <text evidence="4">Catalyzes amidations at positions B, D, E, and G on adenosylcobyrinic A,C-diamide. NH(2) groups are provided by glutamine, and one molecule of ATP is hydrogenolyzed for each amidation.</text>
</comment>
<evidence type="ECO:0000313" key="8">
    <source>
        <dbReference type="Proteomes" id="UP000800981"/>
    </source>
</evidence>
<dbReference type="InterPro" id="IPR029062">
    <property type="entry name" value="Class_I_gatase-like"/>
</dbReference>
<feature type="active site" description="Nucleophile" evidence="4">
    <location>
        <position position="337"/>
    </location>
</feature>
<dbReference type="InterPro" id="IPR004459">
    <property type="entry name" value="CobQ_synth"/>
</dbReference>
<dbReference type="RefSeq" id="WP_166277717.1">
    <property type="nucleotide sequence ID" value="NZ_JAANNP010000001.1"/>
</dbReference>
<dbReference type="Proteomes" id="UP000800981">
    <property type="component" value="Unassembled WGS sequence"/>
</dbReference>
<evidence type="ECO:0000313" key="7">
    <source>
        <dbReference type="EMBL" id="NHC12786.1"/>
    </source>
</evidence>
<evidence type="ECO:0000256" key="3">
    <source>
        <dbReference type="ARBA" id="ARBA00022962"/>
    </source>
</evidence>
<dbReference type="Pfam" id="PF07685">
    <property type="entry name" value="GATase_3"/>
    <property type="match status" value="1"/>
</dbReference>
<keyword evidence="2 4" id="KW-0169">Cobalamin biosynthesis</keyword>
<feature type="domain" description="CobB/CobQ-like glutamine amidotransferase" evidence="6">
    <location>
        <begin position="258"/>
        <end position="437"/>
    </location>
</feature>
<reference evidence="7 8" key="1">
    <citation type="submission" date="2020-03" db="EMBL/GenBank/DDBJ databases">
        <title>Two novel Motilibacter sp.</title>
        <authorList>
            <person name="Liu S."/>
        </authorList>
    </citation>
    <scope>NUCLEOTIDE SEQUENCE [LARGE SCALE GENOMIC DNA]</scope>
    <source>
        <strain evidence="7 8">E257</strain>
    </source>
</reference>
<keyword evidence="8" id="KW-1185">Reference proteome</keyword>
<dbReference type="InterPro" id="IPR033949">
    <property type="entry name" value="CobQ_GATase1"/>
</dbReference>
<feature type="active site" evidence="4">
    <location>
        <position position="430"/>
    </location>
</feature>
<keyword evidence="3 4" id="KW-0315">Glutamine amidotransferase</keyword>
<dbReference type="Gene3D" id="3.40.50.880">
    <property type="match status" value="1"/>
</dbReference>
<dbReference type="SUPFAM" id="SSF52317">
    <property type="entry name" value="Class I glutamine amidotransferase-like"/>
    <property type="match status" value="1"/>
</dbReference>
<proteinExistence type="inferred from homology"/>
<dbReference type="NCBIfam" id="TIGR00313">
    <property type="entry name" value="cobQ"/>
    <property type="match status" value="1"/>
</dbReference>
<dbReference type="EMBL" id="JAANNP010000001">
    <property type="protein sequence ID" value="NHC12786.1"/>
    <property type="molecule type" value="Genomic_DNA"/>
</dbReference>
<sequence length="515" mass="53433">MTAAGLLVAGTTSDAGKSVLTAGICRWLARRGVKVAPFKAQNMSLNSWVTADGAEIGRAQAVQAAAARAEAEAAMNPVLLKPGSDRHSQVVLLGHPVAEVDAMSYRDLKPRLLTTALEALDGLRQRFDVVICEGAGSPAEINLRDRDIANMGLARAAGLPVVVVGDIDRGGVFAAMHGTLALLSAQDQALVAGFVVNKFRGDPALLAPGLEMLTGLTGRPVLGVLPWVGGLRLDLEDSLGMDLAPDSVGGPVGEETLRVAVVRLPRVSNATDVDALALEPGVEVSFTDRAEDVLAADLAVLPGSRATVNDLQWLRTRGLDAALSARAAQGRPVLGICGGYQMLGTRIDDDVESGAGTVDGLGLLPLTTRFAPHKTLGRPSGTAISGGERVTAYEIHHGLVTPTSGDALFATDDGGTEGCRVGAVWGTTWHGVLENDAFRRSFLAAVARDAGRRFVPAPGTSFAAAREARLDVLGDLVEEHLDTAAVLRLLEQGPPPGLPFVPPGAPEVNVAEVHA</sequence>
<evidence type="ECO:0000256" key="1">
    <source>
        <dbReference type="ARBA" id="ARBA00004953"/>
    </source>
</evidence>
<dbReference type="PROSITE" id="PS51274">
    <property type="entry name" value="GATASE_COBBQ"/>
    <property type="match status" value="1"/>
</dbReference>
<comment type="pathway">
    <text evidence="1 4">Cofactor biosynthesis; adenosylcobalamin biosynthesis.</text>
</comment>
<dbReference type="CDD" id="cd01750">
    <property type="entry name" value="GATase1_CobQ"/>
    <property type="match status" value="1"/>
</dbReference>
<dbReference type="InterPro" id="IPR027417">
    <property type="entry name" value="P-loop_NTPase"/>
</dbReference>
<dbReference type="HAMAP" id="MF_00028">
    <property type="entry name" value="CobQ"/>
    <property type="match status" value="1"/>
</dbReference>
<comment type="caution">
    <text evidence="7">The sequence shown here is derived from an EMBL/GenBank/DDBJ whole genome shotgun (WGS) entry which is preliminary data.</text>
</comment>
<dbReference type="Pfam" id="PF01656">
    <property type="entry name" value="CbiA"/>
    <property type="match status" value="1"/>
</dbReference>
<evidence type="ECO:0000259" key="5">
    <source>
        <dbReference type="Pfam" id="PF01656"/>
    </source>
</evidence>
<protein>
    <recommendedName>
        <fullName evidence="4">Cobyric acid synthase</fullName>
    </recommendedName>
</protein>
<name>A0ABX0GRQ2_9ACTN</name>
<dbReference type="CDD" id="cd05389">
    <property type="entry name" value="CobQ_N"/>
    <property type="match status" value="1"/>
</dbReference>
<dbReference type="InterPro" id="IPR047045">
    <property type="entry name" value="CobQ_N"/>
</dbReference>
<dbReference type="NCBIfam" id="NF001989">
    <property type="entry name" value="PRK00784.1"/>
    <property type="match status" value="1"/>
</dbReference>
<dbReference type="PROSITE" id="PS51273">
    <property type="entry name" value="GATASE_TYPE_1"/>
    <property type="match status" value="1"/>
</dbReference>
<dbReference type="InterPro" id="IPR011698">
    <property type="entry name" value="GATase_3"/>
</dbReference>
<dbReference type="InterPro" id="IPR002586">
    <property type="entry name" value="CobQ/CobB/MinD/ParA_Nub-bd_dom"/>
</dbReference>
<dbReference type="PANTHER" id="PTHR21343:SF1">
    <property type="entry name" value="COBYRIC ACID SYNTHASE"/>
    <property type="match status" value="1"/>
</dbReference>
<evidence type="ECO:0000259" key="6">
    <source>
        <dbReference type="Pfam" id="PF07685"/>
    </source>
</evidence>
<accession>A0ABX0GRQ2</accession>